<reference evidence="2 3" key="1">
    <citation type="submission" date="2016-10" db="EMBL/GenBank/DDBJ databases">
        <authorList>
            <person name="de Groot N.N."/>
        </authorList>
    </citation>
    <scope>NUCLEOTIDE SEQUENCE [LARGE SCALE GENOMIC DNA]</scope>
    <source>
        <strain evidence="2 3">CGMCC 1.10239</strain>
    </source>
</reference>
<dbReference type="RefSeq" id="WP_062525652.1">
    <property type="nucleotide sequence ID" value="NZ_CP048429.1"/>
</dbReference>
<evidence type="ECO:0000313" key="2">
    <source>
        <dbReference type="EMBL" id="SDM98073.1"/>
    </source>
</evidence>
<dbReference type="Pfam" id="PF12867">
    <property type="entry name" value="DinB_2"/>
    <property type="match status" value="1"/>
</dbReference>
<evidence type="ECO:0000259" key="1">
    <source>
        <dbReference type="Pfam" id="PF12867"/>
    </source>
</evidence>
<name>A0A1G9XPA2_9BACL</name>
<protein>
    <submittedName>
        <fullName evidence="2">Uncharacterized damage-inducible protein DinB (Forms a four-helix bundle)</fullName>
    </submittedName>
</protein>
<proteinExistence type="predicted"/>
<organism evidence="2 3">
    <name type="scientific">Paenibacillus jilunlii</name>
    <dbReference type="NCBI Taxonomy" id="682956"/>
    <lineage>
        <taxon>Bacteria</taxon>
        <taxon>Bacillati</taxon>
        <taxon>Bacillota</taxon>
        <taxon>Bacilli</taxon>
        <taxon>Bacillales</taxon>
        <taxon>Paenibacillaceae</taxon>
        <taxon>Paenibacillus</taxon>
    </lineage>
</organism>
<feature type="domain" description="DinB-like" evidence="1">
    <location>
        <begin position="16"/>
        <end position="146"/>
    </location>
</feature>
<accession>A0A1G9XPA2</accession>
<dbReference type="OrthoDB" id="9793216at2"/>
<dbReference type="InterPro" id="IPR024775">
    <property type="entry name" value="DinB-like"/>
</dbReference>
<dbReference type="Gene3D" id="1.20.120.450">
    <property type="entry name" value="dinb family like domain"/>
    <property type="match status" value="1"/>
</dbReference>
<sequence length="152" mass="17137">MIQTTISGLQSLLKEVPAAFISISPEEAAAPRPGGKWSKLQLLGHLCDSAINNMSRFIKVQYEPQPLSLALYDQDEWMTAQQYGRATQEEVIALWVSLNQAILRVISGLSSDQLRLVFLKESGETVTLQWLIEDYLEHMKHHLGQISPDYIV</sequence>
<dbReference type="InterPro" id="IPR034660">
    <property type="entry name" value="DinB/YfiT-like"/>
</dbReference>
<evidence type="ECO:0000313" key="3">
    <source>
        <dbReference type="Proteomes" id="UP000182783"/>
    </source>
</evidence>
<gene>
    <name evidence="2" type="ORF">SAMN05216191_12289</name>
</gene>
<dbReference type="Proteomes" id="UP000182783">
    <property type="component" value="Unassembled WGS sequence"/>
</dbReference>
<dbReference type="SUPFAM" id="SSF109854">
    <property type="entry name" value="DinB/YfiT-like putative metalloenzymes"/>
    <property type="match status" value="1"/>
</dbReference>
<dbReference type="AlphaFoldDB" id="A0A1G9XPA2"/>
<dbReference type="EMBL" id="FNGM01000022">
    <property type="protein sequence ID" value="SDM98073.1"/>
    <property type="molecule type" value="Genomic_DNA"/>
</dbReference>